<dbReference type="InterPro" id="IPR002740">
    <property type="entry name" value="EVE_domain"/>
</dbReference>
<dbReference type="InterPro" id="IPR015947">
    <property type="entry name" value="PUA-like_sf"/>
</dbReference>
<sequence>MSYLTSVFFICIPSRFFCLEFCLATSMTKRKLQINPVSIDSRSPKKLRNNSDQSPSAGDSISASLPPKFWLLKSEPEEYSVDDLAQSNDSTGFWDVRNKFLMFLNLFFTSVCNASTPKQTTPFSPLLLNCPLRLVLMNSQGVRNFQARNNLKRMVPGEKILFYHSSCKVPAIVGIASVVSDAVPDSSALNPGHKYFDPKSDPENPKWFGLEIKFDRKLKRPITLQELKTYRDGALSGLMLLKRPRLSVQEVCADDWRFILSLEDAPIG</sequence>
<dbReference type="AlphaFoldDB" id="A0A7S0MTK6"/>
<feature type="signal peptide" evidence="3">
    <location>
        <begin position="1"/>
        <end position="18"/>
    </location>
</feature>
<gene>
    <name evidence="5" type="ORF">CCUR1050_LOCUS26728</name>
</gene>
<name>A0A7S0MTK6_9CRYP</name>
<dbReference type="Pfam" id="PF01878">
    <property type="entry name" value="EVE"/>
    <property type="match status" value="1"/>
</dbReference>
<protein>
    <recommendedName>
        <fullName evidence="4">EVE domain-containing protein</fullName>
    </recommendedName>
</protein>
<dbReference type="CDD" id="cd21133">
    <property type="entry name" value="EVE"/>
    <property type="match status" value="1"/>
</dbReference>
<keyword evidence="2" id="KW-0539">Nucleus</keyword>
<dbReference type="GO" id="GO:0005634">
    <property type="term" value="C:nucleus"/>
    <property type="evidence" value="ECO:0007669"/>
    <property type="project" value="UniProtKB-SubCell"/>
</dbReference>
<dbReference type="EMBL" id="HBEZ01048618">
    <property type="protein sequence ID" value="CAD8650657.1"/>
    <property type="molecule type" value="Transcribed_RNA"/>
</dbReference>
<evidence type="ECO:0000313" key="5">
    <source>
        <dbReference type="EMBL" id="CAD8650657.1"/>
    </source>
</evidence>
<dbReference type="InterPro" id="IPR047197">
    <property type="entry name" value="THYN1-like_EVE"/>
</dbReference>
<dbReference type="Gene3D" id="3.10.590.10">
    <property type="entry name" value="ph1033 like domains"/>
    <property type="match status" value="1"/>
</dbReference>
<dbReference type="PANTHER" id="PTHR14087:SF7">
    <property type="entry name" value="THYMOCYTE NUCLEAR PROTEIN 1"/>
    <property type="match status" value="1"/>
</dbReference>
<evidence type="ECO:0000256" key="1">
    <source>
        <dbReference type="ARBA" id="ARBA00004123"/>
    </source>
</evidence>
<evidence type="ECO:0000256" key="3">
    <source>
        <dbReference type="SAM" id="SignalP"/>
    </source>
</evidence>
<organism evidence="5">
    <name type="scientific">Cryptomonas curvata</name>
    <dbReference type="NCBI Taxonomy" id="233186"/>
    <lineage>
        <taxon>Eukaryota</taxon>
        <taxon>Cryptophyceae</taxon>
        <taxon>Cryptomonadales</taxon>
        <taxon>Cryptomonadaceae</taxon>
        <taxon>Cryptomonas</taxon>
    </lineage>
</organism>
<dbReference type="InterPro" id="IPR052181">
    <property type="entry name" value="5hmC_binding"/>
</dbReference>
<evidence type="ECO:0000259" key="4">
    <source>
        <dbReference type="Pfam" id="PF01878"/>
    </source>
</evidence>
<keyword evidence="3" id="KW-0732">Signal</keyword>
<comment type="subcellular location">
    <subcellularLocation>
        <location evidence="1">Nucleus</location>
    </subcellularLocation>
</comment>
<evidence type="ECO:0000256" key="2">
    <source>
        <dbReference type="ARBA" id="ARBA00023242"/>
    </source>
</evidence>
<dbReference type="SUPFAM" id="SSF88697">
    <property type="entry name" value="PUA domain-like"/>
    <property type="match status" value="2"/>
</dbReference>
<reference evidence="5" key="1">
    <citation type="submission" date="2021-01" db="EMBL/GenBank/DDBJ databases">
        <authorList>
            <person name="Corre E."/>
            <person name="Pelletier E."/>
            <person name="Niang G."/>
            <person name="Scheremetjew M."/>
            <person name="Finn R."/>
            <person name="Kale V."/>
            <person name="Holt S."/>
            <person name="Cochrane G."/>
            <person name="Meng A."/>
            <person name="Brown T."/>
            <person name="Cohen L."/>
        </authorList>
    </citation>
    <scope>NUCLEOTIDE SEQUENCE</scope>
    <source>
        <strain evidence="5">CCAP979/52</strain>
    </source>
</reference>
<proteinExistence type="predicted"/>
<dbReference type="PANTHER" id="PTHR14087">
    <property type="entry name" value="THYMOCYTE NUCLEAR PROTEIN 1"/>
    <property type="match status" value="1"/>
</dbReference>
<accession>A0A7S0MTK6</accession>
<feature type="domain" description="EVE" evidence="4">
    <location>
        <begin position="140"/>
        <end position="261"/>
    </location>
</feature>
<feature type="chain" id="PRO_5030625531" description="EVE domain-containing protein" evidence="3">
    <location>
        <begin position="19"/>
        <end position="268"/>
    </location>
</feature>